<dbReference type="Pfam" id="PF01068">
    <property type="entry name" value="DNA_ligase_A_M"/>
    <property type="match status" value="1"/>
</dbReference>
<evidence type="ECO:0000256" key="2">
    <source>
        <dbReference type="ARBA" id="ARBA00007572"/>
    </source>
</evidence>
<dbReference type="PANTHER" id="PTHR47810">
    <property type="entry name" value="DNA LIGASE"/>
    <property type="match status" value="1"/>
</dbReference>
<dbReference type="PANTHER" id="PTHR47810:SF1">
    <property type="entry name" value="DNA LIGASE B"/>
    <property type="match status" value="1"/>
</dbReference>
<evidence type="ECO:0000259" key="8">
    <source>
        <dbReference type="PROSITE" id="PS50160"/>
    </source>
</evidence>
<evidence type="ECO:0000256" key="6">
    <source>
        <dbReference type="ARBA" id="ARBA00022763"/>
    </source>
</evidence>
<dbReference type="GO" id="GO:0006260">
    <property type="term" value="P:DNA replication"/>
    <property type="evidence" value="ECO:0007669"/>
    <property type="project" value="UniProtKB-KW"/>
</dbReference>
<dbReference type="GO" id="GO:0003910">
    <property type="term" value="F:DNA ligase (ATP) activity"/>
    <property type="evidence" value="ECO:0007669"/>
    <property type="project" value="InterPro"/>
</dbReference>
<keyword evidence="10" id="KW-1185">Reference proteome</keyword>
<comment type="cofactor">
    <cofactor evidence="1">
        <name>a divalent metal cation</name>
        <dbReference type="ChEBI" id="CHEBI:60240"/>
    </cofactor>
</comment>
<dbReference type="EMBL" id="MZ333135">
    <property type="protein sequence ID" value="QXG07791.1"/>
    <property type="molecule type" value="Genomic_DNA"/>
</dbReference>
<reference evidence="9" key="1">
    <citation type="submission" date="2021-06" db="EMBL/GenBank/DDBJ databases">
        <title>Four novel Curtobacterium phages isolated from Environmental samples.</title>
        <authorList>
            <person name="Alanin K.W.S."/>
            <person name="Djurhuus A.M."/>
            <person name="Olsen N.S."/>
            <person name="Carstens A.B."/>
            <person name="Nielsen T.K."/>
            <person name="Kot W."/>
            <person name="Hansen L.H."/>
        </authorList>
    </citation>
    <scope>NUCLEOTIDE SEQUENCE</scope>
</reference>
<keyword evidence="7" id="KW-0234">DNA repair</keyword>
<evidence type="ECO:0000313" key="9">
    <source>
        <dbReference type="EMBL" id="QXG07791.1"/>
    </source>
</evidence>
<keyword evidence="6" id="KW-0227">DNA damage</keyword>
<feature type="domain" description="ATP-dependent DNA ligase family profile" evidence="8">
    <location>
        <begin position="137"/>
        <end position="250"/>
    </location>
</feature>
<proteinExistence type="inferred from homology"/>
<dbReference type="Gene3D" id="3.30.470.30">
    <property type="entry name" value="DNA ligase/mRNA capping enzyme"/>
    <property type="match status" value="1"/>
</dbReference>
<dbReference type="GO" id="GO:0006281">
    <property type="term" value="P:DNA repair"/>
    <property type="evidence" value="ECO:0007669"/>
    <property type="project" value="UniProtKB-KW"/>
</dbReference>
<dbReference type="InterPro" id="IPR029319">
    <property type="entry name" value="DNA_ligase_OB"/>
</dbReference>
<dbReference type="PROSITE" id="PS00333">
    <property type="entry name" value="DNA_LIGASE_A2"/>
    <property type="match status" value="1"/>
</dbReference>
<dbReference type="SUPFAM" id="SSF56091">
    <property type="entry name" value="DNA ligase/mRNA capping enzyme, catalytic domain"/>
    <property type="match status" value="1"/>
</dbReference>
<dbReference type="PROSITE" id="PS50160">
    <property type="entry name" value="DNA_LIGASE_A3"/>
    <property type="match status" value="1"/>
</dbReference>
<comment type="similarity">
    <text evidence="2">Belongs to the ATP-dependent DNA ligase family.</text>
</comment>
<evidence type="ECO:0000256" key="1">
    <source>
        <dbReference type="ARBA" id="ARBA00001968"/>
    </source>
</evidence>
<dbReference type="InterPro" id="IPR012310">
    <property type="entry name" value="DNA_ligase_ATP-dep_cent"/>
</dbReference>
<evidence type="ECO:0000256" key="4">
    <source>
        <dbReference type="ARBA" id="ARBA00022598"/>
    </source>
</evidence>
<accession>A0A9E6N9G2</accession>
<dbReference type="SUPFAM" id="SSF50249">
    <property type="entry name" value="Nucleic acid-binding proteins"/>
    <property type="match status" value="1"/>
</dbReference>
<dbReference type="InterPro" id="IPR016059">
    <property type="entry name" value="DNA_ligase_ATP-dep_CS"/>
</dbReference>
<dbReference type="InterPro" id="IPR050326">
    <property type="entry name" value="NAD_dep_DNA_ligaseB"/>
</dbReference>
<name>A0A9E6N9G2_9CAUD</name>
<dbReference type="CDD" id="cd08041">
    <property type="entry name" value="OBF_kDNA_ligase_like"/>
    <property type="match status" value="1"/>
</dbReference>
<sequence length="306" mass="35295">MSKLQVMKGGEFSEKRAEKWLKEDGSVIVQTKRDEFRCVVQVNWQAEHEPSVTFTSASGGPLHNLDMFSALFLEMSHFYGTNRFDMGVCVNDSFDLTRRTLRASTKPYDLSGETEQVIAGKRKADAPYYTGPLKARFWFYDLPDVDLPYRSRRMDMATLVVNFPDYTAAPETEELYTIAEVRAWFAKARYAGHEGIMVKRVDHKWEPTRRPDSWMKLKPNDEVDGRIIGYKPGIGKFAGMIGSLLCEAEDGSRFSISGMTDDQRAEFTDNFKEYENKWVVATYMERDTQGGYRHPQFHRLHAEKNL</sequence>
<keyword evidence="5" id="KW-0235">DNA replication</keyword>
<organism evidence="9 10">
    <name type="scientific">Erwinia phage Zoomie</name>
    <dbReference type="NCBI Taxonomy" id="2851072"/>
    <lineage>
        <taxon>Viruses</taxon>
        <taxon>Duplodnaviria</taxon>
        <taxon>Heunggongvirae</taxon>
        <taxon>Uroviricota</taxon>
        <taxon>Caudoviricetes</taxon>
        <taxon>Autographivirales</taxon>
        <taxon>Autoscriptoviridae</taxon>
        <taxon>Slopekvirinae</taxon>
        <taxon>Zoomievirus</taxon>
        <taxon>Zoomievirus zoomie</taxon>
    </lineage>
</organism>
<evidence type="ECO:0000256" key="5">
    <source>
        <dbReference type="ARBA" id="ARBA00022705"/>
    </source>
</evidence>
<keyword evidence="4" id="KW-0436">Ligase</keyword>
<dbReference type="Proteomes" id="UP001055587">
    <property type="component" value="Segment"/>
</dbReference>
<evidence type="ECO:0000256" key="3">
    <source>
        <dbReference type="ARBA" id="ARBA00013308"/>
    </source>
</evidence>
<dbReference type="GO" id="GO:0006310">
    <property type="term" value="P:DNA recombination"/>
    <property type="evidence" value="ECO:0007669"/>
    <property type="project" value="InterPro"/>
</dbReference>
<protein>
    <recommendedName>
        <fullName evidence="3">DNA ligase</fullName>
    </recommendedName>
</protein>
<dbReference type="GO" id="GO:0005524">
    <property type="term" value="F:ATP binding"/>
    <property type="evidence" value="ECO:0007669"/>
    <property type="project" value="InterPro"/>
</dbReference>
<dbReference type="InterPro" id="IPR012340">
    <property type="entry name" value="NA-bd_OB-fold"/>
</dbReference>
<dbReference type="Gene3D" id="2.40.50.140">
    <property type="entry name" value="Nucleic acid-binding proteins"/>
    <property type="match status" value="1"/>
</dbReference>
<evidence type="ECO:0000256" key="7">
    <source>
        <dbReference type="ARBA" id="ARBA00023204"/>
    </source>
</evidence>
<evidence type="ECO:0000313" key="10">
    <source>
        <dbReference type="Proteomes" id="UP001055587"/>
    </source>
</evidence>
<dbReference type="Pfam" id="PF14743">
    <property type="entry name" value="DNA_ligase_OB_2"/>
    <property type="match status" value="1"/>
</dbReference>